<gene>
    <name evidence="2" type="ORF">CLW00_101245</name>
</gene>
<evidence type="ECO:0000256" key="1">
    <source>
        <dbReference type="SAM" id="Coils"/>
    </source>
</evidence>
<evidence type="ECO:0000313" key="3">
    <source>
        <dbReference type="Proteomes" id="UP000238157"/>
    </source>
</evidence>
<dbReference type="InterPro" id="IPR054223">
    <property type="entry name" value="DUF6943"/>
</dbReference>
<protein>
    <submittedName>
        <fullName evidence="2">Uncharacterized protein</fullName>
    </submittedName>
</protein>
<proteinExistence type="predicted"/>
<dbReference type="Proteomes" id="UP000238157">
    <property type="component" value="Unassembled WGS sequence"/>
</dbReference>
<organism evidence="2 3">
    <name type="scientific">Mongoliibacter ruber</name>
    <dbReference type="NCBI Taxonomy" id="1750599"/>
    <lineage>
        <taxon>Bacteria</taxon>
        <taxon>Pseudomonadati</taxon>
        <taxon>Bacteroidota</taxon>
        <taxon>Cytophagia</taxon>
        <taxon>Cytophagales</taxon>
        <taxon>Cyclobacteriaceae</taxon>
        <taxon>Mongoliibacter</taxon>
    </lineage>
</organism>
<accession>A0A2T0WV62</accession>
<name>A0A2T0WV62_9BACT</name>
<keyword evidence="1" id="KW-0175">Coiled coil</keyword>
<dbReference type="Pfam" id="PF22105">
    <property type="entry name" value="DUF6943"/>
    <property type="match status" value="1"/>
</dbReference>
<dbReference type="OrthoDB" id="670969at2"/>
<keyword evidence="3" id="KW-1185">Reference proteome</keyword>
<dbReference type="AlphaFoldDB" id="A0A2T0WV62"/>
<feature type="coiled-coil region" evidence="1">
    <location>
        <begin position="105"/>
        <end position="132"/>
    </location>
</feature>
<comment type="caution">
    <text evidence="2">The sequence shown here is derived from an EMBL/GenBank/DDBJ whole genome shotgun (WGS) entry which is preliminary data.</text>
</comment>
<sequence>MINYVIKTHTPGFQPSKPHLFALSKGYNAGRPMKTECPNCFLITCHTQDEADKMFFLLDGLWRSQIFRMQLVGSVIPFLHVHEFSKTINRYWKHIHESENRVERLVTAFAAIEKLQNEINGLNKLLDQYKAIAYIDVLKTQKVEF</sequence>
<dbReference type="RefSeq" id="WP_106131821.1">
    <property type="nucleotide sequence ID" value="NZ_PVTR01000001.1"/>
</dbReference>
<dbReference type="EMBL" id="PVTR01000001">
    <property type="protein sequence ID" value="PRY90582.1"/>
    <property type="molecule type" value="Genomic_DNA"/>
</dbReference>
<evidence type="ECO:0000313" key="2">
    <source>
        <dbReference type="EMBL" id="PRY90582.1"/>
    </source>
</evidence>
<reference evidence="2 3" key="1">
    <citation type="submission" date="2018-03" db="EMBL/GenBank/DDBJ databases">
        <title>Genomic Encyclopedia of Archaeal and Bacterial Type Strains, Phase II (KMG-II): from individual species to whole genera.</title>
        <authorList>
            <person name="Goeker M."/>
        </authorList>
    </citation>
    <scope>NUCLEOTIDE SEQUENCE [LARGE SCALE GENOMIC DNA]</scope>
    <source>
        <strain evidence="2 3">DSM 27929</strain>
    </source>
</reference>